<proteinExistence type="predicted"/>
<protein>
    <submittedName>
        <fullName evidence="1">Uncharacterized protein</fullName>
    </submittedName>
</protein>
<evidence type="ECO:0000313" key="1">
    <source>
        <dbReference type="EMBL" id="JAE09975.1"/>
    </source>
</evidence>
<dbReference type="AlphaFoldDB" id="A0A0A9FA93"/>
<reference evidence="1" key="1">
    <citation type="submission" date="2014-09" db="EMBL/GenBank/DDBJ databases">
        <authorList>
            <person name="Magalhaes I.L.F."/>
            <person name="Oliveira U."/>
            <person name="Santos F.R."/>
            <person name="Vidigal T.H.D.A."/>
            <person name="Brescovit A.D."/>
            <person name="Santos A.J."/>
        </authorList>
    </citation>
    <scope>NUCLEOTIDE SEQUENCE</scope>
    <source>
        <tissue evidence="1">Shoot tissue taken approximately 20 cm above the soil surface</tissue>
    </source>
</reference>
<organism evidence="1">
    <name type="scientific">Arundo donax</name>
    <name type="common">Giant reed</name>
    <name type="synonym">Donax arundinaceus</name>
    <dbReference type="NCBI Taxonomy" id="35708"/>
    <lineage>
        <taxon>Eukaryota</taxon>
        <taxon>Viridiplantae</taxon>
        <taxon>Streptophyta</taxon>
        <taxon>Embryophyta</taxon>
        <taxon>Tracheophyta</taxon>
        <taxon>Spermatophyta</taxon>
        <taxon>Magnoliopsida</taxon>
        <taxon>Liliopsida</taxon>
        <taxon>Poales</taxon>
        <taxon>Poaceae</taxon>
        <taxon>PACMAD clade</taxon>
        <taxon>Arundinoideae</taxon>
        <taxon>Arundineae</taxon>
        <taxon>Arundo</taxon>
    </lineage>
</organism>
<dbReference type="EMBL" id="GBRH01187921">
    <property type="protein sequence ID" value="JAE09975.1"/>
    <property type="molecule type" value="Transcribed_RNA"/>
</dbReference>
<sequence length="48" mass="5834">MISYKYIYHESDMTIHSMDLIKHASHWISQKVIFIFVFLFARKIISMI</sequence>
<accession>A0A0A9FA93</accession>
<reference evidence="1" key="2">
    <citation type="journal article" date="2015" name="Data Brief">
        <title>Shoot transcriptome of the giant reed, Arundo donax.</title>
        <authorList>
            <person name="Barrero R.A."/>
            <person name="Guerrero F.D."/>
            <person name="Moolhuijzen P."/>
            <person name="Goolsby J.A."/>
            <person name="Tidwell J."/>
            <person name="Bellgard S.E."/>
            <person name="Bellgard M.I."/>
        </authorList>
    </citation>
    <scope>NUCLEOTIDE SEQUENCE</scope>
    <source>
        <tissue evidence="1">Shoot tissue taken approximately 20 cm above the soil surface</tissue>
    </source>
</reference>
<name>A0A0A9FA93_ARUDO</name>